<accession>C5C344</accession>
<dbReference type="Pfam" id="PF00113">
    <property type="entry name" value="Enolase_C"/>
    <property type="match status" value="1"/>
</dbReference>
<dbReference type="SMART" id="SM01192">
    <property type="entry name" value="Enolase_C"/>
    <property type="match status" value="1"/>
</dbReference>
<keyword evidence="9" id="KW-0963">Cytoplasm</keyword>
<evidence type="ECO:0000256" key="4">
    <source>
        <dbReference type="ARBA" id="ARBA00017068"/>
    </source>
</evidence>
<dbReference type="Pfam" id="PF03952">
    <property type="entry name" value="Enolase_N"/>
    <property type="match status" value="1"/>
</dbReference>
<evidence type="ECO:0000256" key="6">
    <source>
        <dbReference type="ARBA" id="ARBA00022842"/>
    </source>
</evidence>
<dbReference type="HOGENOM" id="CLU_031223_2_1_11"/>
<dbReference type="InterPro" id="IPR000941">
    <property type="entry name" value="Enolase"/>
</dbReference>
<dbReference type="Gene3D" id="3.20.20.120">
    <property type="entry name" value="Enolase-like C-terminal domain"/>
    <property type="match status" value="1"/>
</dbReference>
<dbReference type="SFLD" id="SFLDS00001">
    <property type="entry name" value="Enolase"/>
    <property type="match status" value="1"/>
</dbReference>
<evidence type="ECO:0000259" key="13">
    <source>
        <dbReference type="SMART" id="SM01193"/>
    </source>
</evidence>
<dbReference type="SFLD" id="SFLDF00002">
    <property type="entry name" value="enolase"/>
    <property type="match status" value="1"/>
</dbReference>
<keyword evidence="15" id="KW-1185">Reference proteome</keyword>
<evidence type="ECO:0000256" key="7">
    <source>
        <dbReference type="ARBA" id="ARBA00023152"/>
    </source>
</evidence>
<dbReference type="SUPFAM" id="SSF54826">
    <property type="entry name" value="Enolase N-terminal domain-like"/>
    <property type="match status" value="1"/>
</dbReference>
<protein>
    <recommendedName>
        <fullName evidence="4 9">Enolase</fullName>
        <ecNumber evidence="3 9">4.2.1.11</ecNumber>
    </recommendedName>
    <alternativeName>
        <fullName evidence="9">2-phospho-D-glycerate hydro-lyase</fullName>
    </alternativeName>
    <alternativeName>
        <fullName evidence="9">2-phosphoglycerate dehydratase</fullName>
    </alternativeName>
</protein>
<evidence type="ECO:0000256" key="1">
    <source>
        <dbReference type="ARBA" id="ARBA00005031"/>
    </source>
</evidence>
<dbReference type="AlphaFoldDB" id="C5C344"/>
<dbReference type="InterPro" id="IPR036849">
    <property type="entry name" value="Enolase-like_C_sf"/>
</dbReference>
<feature type="binding site" evidence="9 11">
    <location>
        <position position="288"/>
    </location>
    <ligand>
        <name>Mg(2+)</name>
        <dbReference type="ChEBI" id="CHEBI:18420"/>
    </ligand>
</feature>
<evidence type="ECO:0000256" key="9">
    <source>
        <dbReference type="HAMAP-Rule" id="MF_00318"/>
    </source>
</evidence>
<dbReference type="GO" id="GO:0006096">
    <property type="term" value="P:glycolytic process"/>
    <property type="evidence" value="ECO:0007669"/>
    <property type="project" value="UniProtKB-UniRule"/>
</dbReference>
<feature type="active site" description="Proton acceptor" evidence="9 10">
    <location>
        <position position="340"/>
    </location>
</feature>
<comment type="cofactor">
    <cofactor evidence="9">
        <name>Mg(2+)</name>
        <dbReference type="ChEBI" id="CHEBI:18420"/>
    </cofactor>
    <text evidence="9">Binds a second Mg(2+) ion via substrate during catalysis.</text>
</comment>
<dbReference type="SFLD" id="SFLDG00178">
    <property type="entry name" value="enolase"/>
    <property type="match status" value="1"/>
</dbReference>
<dbReference type="PIRSF" id="PIRSF001400">
    <property type="entry name" value="Enolase"/>
    <property type="match status" value="1"/>
</dbReference>
<evidence type="ECO:0000313" key="15">
    <source>
        <dbReference type="Proteomes" id="UP000007962"/>
    </source>
</evidence>
<dbReference type="InterPro" id="IPR020811">
    <property type="entry name" value="Enolase_N"/>
</dbReference>
<keyword evidence="5 9" id="KW-0964">Secreted</keyword>
<sequence>MTDMSIRTVTAWEALDSRGRPTVACRVDLADGARAVARVPSGASTGSHEAPELRDGGTRYGGFGVRTAVAGLRDHLAPAVVGLPADETAAVDRALADAYARHGQQEVGANATLAVSLAALLAAAASRDEPLARMLHPEGPLPLPMPMVNIVSGGAHAAGAIDIQDVLVIPEGASTFAEAVEWAARVRAAAAAVASGRGFAEAALVADEGGLGLRLGTNEAALQLVAEAVDAAGLGLGTDVTIAIDAAATEFASDGRYALAAEDRALSAEEMVELYAEWVARYPIRSIEDPLAEDDWDGWALATRELGGRIDLVGDDLFVTQSDRLQRGIAEGCATSILVKVNQNGLVSRAGDVLRAARAAGYRTVVSARSGETEDSWVADLAVGWSAGQLKVGSTQRSERTAKWNRVLELEATESTELQHPWPSRTEETAS</sequence>
<feature type="binding site" evidence="9">
    <location>
        <position position="370"/>
    </location>
    <ligand>
        <name>(2R)-2-phosphoglycerate</name>
        <dbReference type="ChEBI" id="CHEBI:58289"/>
    </ligand>
</feature>
<feature type="binding site" evidence="9">
    <location>
        <position position="164"/>
    </location>
    <ligand>
        <name>(2R)-2-phosphoglycerate</name>
        <dbReference type="ChEBI" id="CHEBI:58289"/>
    </ligand>
</feature>
<dbReference type="SMART" id="SM01193">
    <property type="entry name" value="Enolase_N"/>
    <property type="match status" value="1"/>
</dbReference>
<dbReference type="STRING" id="471853.Bcav_1487"/>
<organism evidence="14 15">
    <name type="scientific">Beutenbergia cavernae (strain ATCC BAA-8 / DSM 12333 / CCUG 43141 / JCM 11478 / NBRC 16432 / NCIMB 13614 / HKI 0122)</name>
    <dbReference type="NCBI Taxonomy" id="471853"/>
    <lineage>
        <taxon>Bacteria</taxon>
        <taxon>Bacillati</taxon>
        <taxon>Actinomycetota</taxon>
        <taxon>Actinomycetes</taxon>
        <taxon>Micrococcales</taxon>
        <taxon>Beutenbergiaceae</taxon>
        <taxon>Beutenbergia</taxon>
    </lineage>
</organism>
<comment type="catalytic activity">
    <reaction evidence="9">
        <text>(2R)-2-phosphoglycerate = phosphoenolpyruvate + H2O</text>
        <dbReference type="Rhea" id="RHEA:10164"/>
        <dbReference type="ChEBI" id="CHEBI:15377"/>
        <dbReference type="ChEBI" id="CHEBI:58289"/>
        <dbReference type="ChEBI" id="CHEBI:58702"/>
        <dbReference type="EC" id="4.2.1.11"/>
    </reaction>
</comment>
<keyword evidence="9 11" id="KW-0479">Metal-binding</keyword>
<dbReference type="EC" id="4.2.1.11" evidence="3 9"/>
<dbReference type="GO" id="GO:0009986">
    <property type="term" value="C:cell surface"/>
    <property type="evidence" value="ECO:0007669"/>
    <property type="project" value="UniProtKB-SubCell"/>
</dbReference>
<feature type="binding site" evidence="9">
    <location>
        <position position="369"/>
    </location>
    <ligand>
        <name>(2R)-2-phosphoglycerate</name>
        <dbReference type="ChEBI" id="CHEBI:58289"/>
    </ligand>
</feature>
<proteinExistence type="inferred from homology"/>
<dbReference type="KEGG" id="bcv:Bcav_1487"/>
<dbReference type="PANTHER" id="PTHR11902">
    <property type="entry name" value="ENOLASE"/>
    <property type="match status" value="1"/>
</dbReference>
<feature type="binding site" evidence="9">
    <location>
        <position position="340"/>
    </location>
    <ligand>
        <name>(2R)-2-phosphoglycerate</name>
        <dbReference type="ChEBI" id="CHEBI:58289"/>
    </ligand>
</feature>
<reference evidence="14 15" key="1">
    <citation type="journal article" date="2009" name="Stand. Genomic Sci.">
        <title>Complete genome sequence of Beutenbergia cavernae type strain (HKI 0122).</title>
        <authorList>
            <person name="Land M."/>
            <person name="Pukall R."/>
            <person name="Abt B."/>
            <person name="Goker M."/>
            <person name="Rohde M."/>
            <person name="Glavina Del Rio T."/>
            <person name="Tice H."/>
            <person name="Copeland A."/>
            <person name="Cheng J.F."/>
            <person name="Lucas S."/>
            <person name="Chen F."/>
            <person name="Nolan M."/>
            <person name="Bruce D."/>
            <person name="Goodwin L."/>
            <person name="Pitluck S."/>
            <person name="Ivanova N."/>
            <person name="Mavromatis K."/>
            <person name="Ovchinnikova G."/>
            <person name="Pati A."/>
            <person name="Chen A."/>
            <person name="Palaniappan K."/>
            <person name="Hauser L."/>
            <person name="Chang Y.J."/>
            <person name="Jefferies C.C."/>
            <person name="Saunders E."/>
            <person name="Brettin T."/>
            <person name="Detter J.C."/>
            <person name="Han C."/>
            <person name="Chain P."/>
            <person name="Bristow J."/>
            <person name="Eisen J.A."/>
            <person name="Markowitz V."/>
            <person name="Hugenholtz P."/>
            <person name="Kyrpides N.C."/>
            <person name="Klenk H.P."/>
            <person name="Lapidus A."/>
        </authorList>
    </citation>
    <scope>NUCLEOTIDE SEQUENCE [LARGE SCALE GENOMIC DNA]</scope>
    <source>
        <strain evidence="15">ATCC BAA-8 / DSM 12333 / NBRC 16432</strain>
    </source>
</reference>
<feature type="active site" description="Proton donor" evidence="9 10">
    <location>
        <position position="208"/>
    </location>
</feature>
<keyword evidence="14" id="KW-0670">Pyruvate</keyword>
<feature type="domain" description="Enolase N-terminal" evidence="13">
    <location>
        <begin position="6"/>
        <end position="135"/>
    </location>
</feature>
<dbReference type="InterPro" id="IPR029017">
    <property type="entry name" value="Enolase-like_N"/>
</dbReference>
<dbReference type="Gene3D" id="3.30.390.10">
    <property type="entry name" value="Enolase-like, N-terminal domain"/>
    <property type="match status" value="1"/>
</dbReference>
<comment type="pathway">
    <text evidence="1 9">Carbohydrate degradation; glycolysis; pyruvate from D-glyceraldehyde 3-phosphate: step 4/5.</text>
</comment>
<dbReference type="HAMAP" id="MF_00318">
    <property type="entry name" value="Enolase"/>
    <property type="match status" value="1"/>
</dbReference>
<gene>
    <name evidence="9" type="primary">eno</name>
    <name evidence="14" type="ordered locus">Bcav_1487</name>
</gene>
<comment type="similarity">
    <text evidence="2 9">Belongs to the enolase family.</text>
</comment>
<comment type="subcellular location">
    <subcellularLocation>
        <location evidence="9">Cytoplasm</location>
    </subcellularLocation>
    <subcellularLocation>
        <location evidence="9">Secreted</location>
    </subcellularLocation>
    <subcellularLocation>
        <location evidence="9">Cell surface</location>
    </subcellularLocation>
    <text evidence="9">Fractions of enolase are present in both the cytoplasm and on the cell surface.</text>
</comment>
<dbReference type="GO" id="GO:0000015">
    <property type="term" value="C:phosphopyruvate hydratase complex"/>
    <property type="evidence" value="ECO:0007669"/>
    <property type="project" value="InterPro"/>
</dbReference>
<comment type="cofactor">
    <cofactor evidence="11">
        <name>Mg(2+)</name>
        <dbReference type="ChEBI" id="CHEBI:18420"/>
    </cofactor>
    <text evidence="11">Mg(2+) is required for catalysis and for stabilizing the dimer.</text>
</comment>
<dbReference type="SUPFAM" id="SSF51604">
    <property type="entry name" value="Enolase C-terminal domain-like"/>
    <property type="match status" value="1"/>
</dbReference>
<keyword evidence="6 9" id="KW-0460">Magnesium</keyword>
<dbReference type="PRINTS" id="PR00148">
    <property type="entry name" value="ENOLASE"/>
</dbReference>
<dbReference type="GO" id="GO:0005576">
    <property type="term" value="C:extracellular region"/>
    <property type="evidence" value="ECO:0007669"/>
    <property type="project" value="UniProtKB-SubCell"/>
</dbReference>
<dbReference type="EMBL" id="CP001618">
    <property type="protein sequence ID" value="ACQ79743.1"/>
    <property type="molecule type" value="Genomic_DNA"/>
</dbReference>
<evidence type="ECO:0000256" key="11">
    <source>
        <dbReference type="PIRSR" id="PIRSR001400-3"/>
    </source>
</evidence>
<dbReference type="GO" id="GO:0000287">
    <property type="term" value="F:magnesium ion binding"/>
    <property type="evidence" value="ECO:0007669"/>
    <property type="project" value="UniProtKB-UniRule"/>
</dbReference>
<dbReference type="UniPathway" id="UPA00109">
    <property type="reaction ID" value="UER00187"/>
</dbReference>
<evidence type="ECO:0000256" key="3">
    <source>
        <dbReference type="ARBA" id="ARBA00012058"/>
    </source>
</evidence>
<dbReference type="PANTHER" id="PTHR11902:SF1">
    <property type="entry name" value="ENOLASE"/>
    <property type="match status" value="1"/>
</dbReference>
<feature type="binding site" evidence="9 11">
    <location>
        <position position="315"/>
    </location>
    <ligand>
        <name>Mg(2+)</name>
        <dbReference type="ChEBI" id="CHEBI:18420"/>
    </ligand>
</feature>
<keyword evidence="7 9" id="KW-0324">Glycolysis</keyword>
<comment type="function">
    <text evidence="9">Catalyzes the reversible conversion of 2-phosphoglycerate (2-PG) into phosphoenolpyruvate (PEP). It is essential for the degradation of carbohydrates via glycolysis.</text>
</comment>
<dbReference type="Proteomes" id="UP000007962">
    <property type="component" value="Chromosome"/>
</dbReference>
<evidence type="ECO:0000313" key="14">
    <source>
        <dbReference type="EMBL" id="ACQ79743.1"/>
    </source>
</evidence>
<evidence type="ECO:0000256" key="10">
    <source>
        <dbReference type="PIRSR" id="PIRSR001400-1"/>
    </source>
</evidence>
<dbReference type="GO" id="GO:0004634">
    <property type="term" value="F:phosphopyruvate hydratase activity"/>
    <property type="evidence" value="ECO:0007669"/>
    <property type="project" value="UniProtKB-UniRule"/>
</dbReference>
<name>C5C344_BEUC1</name>
<evidence type="ECO:0000256" key="5">
    <source>
        <dbReference type="ARBA" id="ARBA00022525"/>
    </source>
</evidence>
<keyword evidence="8 9" id="KW-0456">Lyase</keyword>
<dbReference type="eggNOG" id="COG0148">
    <property type="taxonomic scope" value="Bacteria"/>
</dbReference>
<feature type="binding site" evidence="9">
    <location>
        <position position="391"/>
    </location>
    <ligand>
        <name>(2R)-2-phosphoglycerate</name>
        <dbReference type="ChEBI" id="CHEBI:58289"/>
    </ligand>
</feature>
<feature type="domain" description="Enolase C-terminal TIM barrel" evidence="12">
    <location>
        <begin position="140"/>
        <end position="420"/>
    </location>
</feature>
<feature type="binding site" evidence="9 11">
    <location>
        <position position="245"/>
    </location>
    <ligand>
        <name>Mg(2+)</name>
        <dbReference type="ChEBI" id="CHEBI:18420"/>
    </ligand>
</feature>
<evidence type="ECO:0000256" key="8">
    <source>
        <dbReference type="ARBA" id="ARBA00023239"/>
    </source>
</evidence>
<evidence type="ECO:0000259" key="12">
    <source>
        <dbReference type="SMART" id="SM01192"/>
    </source>
</evidence>
<evidence type="ECO:0000256" key="2">
    <source>
        <dbReference type="ARBA" id="ARBA00009604"/>
    </source>
</evidence>
<dbReference type="InterPro" id="IPR020810">
    <property type="entry name" value="Enolase_C"/>
</dbReference>